<protein>
    <submittedName>
        <fullName evidence="2">Uncharacterized protein</fullName>
    </submittedName>
</protein>
<feature type="region of interest" description="Disordered" evidence="1">
    <location>
        <begin position="30"/>
        <end position="77"/>
    </location>
</feature>
<evidence type="ECO:0000313" key="2">
    <source>
        <dbReference type="EMBL" id="KAL3665135.1"/>
    </source>
</evidence>
<organism evidence="2 3">
    <name type="scientific">Phytophthora oleae</name>
    <dbReference type="NCBI Taxonomy" id="2107226"/>
    <lineage>
        <taxon>Eukaryota</taxon>
        <taxon>Sar</taxon>
        <taxon>Stramenopiles</taxon>
        <taxon>Oomycota</taxon>
        <taxon>Peronosporomycetes</taxon>
        <taxon>Peronosporales</taxon>
        <taxon>Peronosporaceae</taxon>
        <taxon>Phytophthora</taxon>
    </lineage>
</organism>
<evidence type="ECO:0000313" key="3">
    <source>
        <dbReference type="Proteomes" id="UP001632037"/>
    </source>
</evidence>
<evidence type="ECO:0000256" key="1">
    <source>
        <dbReference type="SAM" id="MobiDB-lite"/>
    </source>
</evidence>
<dbReference type="Proteomes" id="UP001632037">
    <property type="component" value="Unassembled WGS sequence"/>
</dbReference>
<proteinExistence type="predicted"/>
<dbReference type="EMBL" id="JBIMZQ010000021">
    <property type="protein sequence ID" value="KAL3665135.1"/>
    <property type="molecule type" value="Genomic_DNA"/>
</dbReference>
<feature type="compositionally biased region" description="Low complexity" evidence="1">
    <location>
        <begin position="59"/>
        <end position="77"/>
    </location>
</feature>
<sequence length="77" mass="8126">MKQSVLVVGISGEMRWAFLSPALKPIFHGESAMKTDRRASTNNGEPHGPQRPINPMKRTTTAKAASSSTCSSAAGLA</sequence>
<comment type="caution">
    <text evidence="2">The sequence shown here is derived from an EMBL/GenBank/DDBJ whole genome shotgun (WGS) entry which is preliminary data.</text>
</comment>
<gene>
    <name evidence="2" type="ORF">V7S43_009767</name>
</gene>
<keyword evidence="3" id="KW-1185">Reference proteome</keyword>
<name>A0ABD3FH02_9STRA</name>
<dbReference type="AlphaFoldDB" id="A0ABD3FH02"/>
<accession>A0ABD3FH02</accession>
<reference evidence="2 3" key="1">
    <citation type="submission" date="2024-09" db="EMBL/GenBank/DDBJ databases">
        <title>Genome sequencing and assembly of Phytophthora oleae, isolate VK10A, causative agent of rot of olive drupes.</title>
        <authorList>
            <person name="Conti Taguali S."/>
            <person name="Riolo M."/>
            <person name="La Spada F."/>
            <person name="Cacciola S.O."/>
            <person name="Dionisio G."/>
        </authorList>
    </citation>
    <scope>NUCLEOTIDE SEQUENCE [LARGE SCALE GENOMIC DNA]</scope>
    <source>
        <strain evidence="2 3">VK10A</strain>
    </source>
</reference>